<proteinExistence type="predicted"/>
<evidence type="ECO:0000313" key="2">
    <source>
        <dbReference type="Proteomes" id="UP000187283"/>
    </source>
</evidence>
<dbReference type="EMBL" id="LSSN01006111">
    <property type="protein sequence ID" value="OMJ07125.1"/>
    <property type="molecule type" value="Genomic_DNA"/>
</dbReference>
<comment type="caution">
    <text evidence="1">The sequence shown here is derived from an EMBL/GenBank/DDBJ whole genome shotgun (WGS) entry which is preliminary data.</text>
</comment>
<gene>
    <name evidence="1" type="ORF">AYI70_g12410</name>
</gene>
<name>A0A1R1WXL7_9FUNG</name>
<dbReference type="Proteomes" id="UP000187283">
    <property type="component" value="Unassembled WGS sequence"/>
</dbReference>
<evidence type="ECO:0000313" key="1">
    <source>
        <dbReference type="EMBL" id="OMJ07125.1"/>
    </source>
</evidence>
<dbReference type="STRING" id="133412.A0A1R1WXL7"/>
<protein>
    <submittedName>
        <fullName evidence="1">Uncharacterized protein</fullName>
    </submittedName>
</protein>
<sequence length="429" mass="47764">MYQNLPEDYVDNITQHHSSFQTIVCTSLFLVGNWELINAFCSQPDKGLLAKCLLRLNQLAKIENCISSITSKIQFDPQELGVATPIGNISSKSLTSFQDSFKSSNENYQISINDIQAEKSIANGSNIDQIISKPNKSRKRVSGGGNSSGSSVWKRYRRELNTSVYGFVSSSSLHPDFSHNSNESPSMTISAEALALILDELYSFAHSDKFGSISMDSENINSWISDLVIGLMGHLKAVIGFENTDESEVIEYTNKDEIIKIILQLLMSFIGGDFSSHLSKISYSNSKVVLKAILIHSKTADLATIESLSVEVLAIRAFDYLFQFTEYFEANSNAIQLIQFLETILILSNPKPASEIFDNLSGIDKSYIDAKKNLGQVSKQYLKVRGSTLLKSEVEFLIQLFIESDVNRPYTIIDILVNDVLENYGEQST</sequence>
<reference evidence="1 2" key="1">
    <citation type="submission" date="2017-01" db="EMBL/GenBank/DDBJ databases">
        <authorList>
            <person name="Mah S.A."/>
            <person name="Swanson W.J."/>
            <person name="Moy G.W."/>
            <person name="Vacquier V.D."/>
        </authorList>
    </citation>
    <scope>NUCLEOTIDE SEQUENCE [LARGE SCALE GENOMIC DNA]</scope>
    <source>
        <strain evidence="1 2">GSMNP</strain>
    </source>
</reference>
<dbReference type="OrthoDB" id="27031at2759"/>
<accession>A0A1R1WXL7</accession>
<dbReference type="AlphaFoldDB" id="A0A1R1WXL7"/>
<keyword evidence="2" id="KW-1185">Reference proteome</keyword>
<organism evidence="1 2">
    <name type="scientific">Smittium culicis</name>
    <dbReference type="NCBI Taxonomy" id="133412"/>
    <lineage>
        <taxon>Eukaryota</taxon>
        <taxon>Fungi</taxon>
        <taxon>Fungi incertae sedis</taxon>
        <taxon>Zoopagomycota</taxon>
        <taxon>Kickxellomycotina</taxon>
        <taxon>Harpellomycetes</taxon>
        <taxon>Harpellales</taxon>
        <taxon>Legeriomycetaceae</taxon>
        <taxon>Smittium</taxon>
    </lineage>
</organism>